<dbReference type="PANTHER" id="PTHR24220">
    <property type="entry name" value="IMPORT ATP-BINDING PROTEIN"/>
    <property type="match status" value="1"/>
</dbReference>
<dbReference type="KEGG" id="vpi:BW732_09110"/>
<dbReference type="GO" id="GO:0005524">
    <property type="term" value="F:ATP binding"/>
    <property type="evidence" value="ECO:0007669"/>
    <property type="project" value="InterPro"/>
</dbReference>
<dbReference type="SMART" id="SM00382">
    <property type="entry name" value="AAA"/>
    <property type="match status" value="1"/>
</dbReference>
<dbReference type="EMBL" id="CP019609">
    <property type="protein sequence ID" value="AQP54368.1"/>
    <property type="molecule type" value="Genomic_DNA"/>
</dbReference>
<dbReference type="InterPro" id="IPR017871">
    <property type="entry name" value="ABC_transporter-like_CS"/>
</dbReference>
<dbReference type="PROSITE" id="PS50893">
    <property type="entry name" value="ABC_TRANSPORTER_2"/>
    <property type="match status" value="1"/>
</dbReference>
<dbReference type="OrthoDB" id="9802264at2"/>
<dbReference type="GO" id="GO:0005886">
    <property type="term" value="C:plasma membrane"/>
    <property type="evidence" value="ECO:0007669"/>
    <property type="project" value="TreeGrafter"/>
</dbReference>
<gene>
    <name evidence="1" type="ORF">BW732_09110</name>
</gene>
<dbReference type="RefSeq" id="WP_077276445.1">
    <property type="nucleotide sequence ID" value="NZ_CP019609.1"/>
</dbReference>
<dbReference type="GO" id="GO:0022857">
    <property type="term" value="F:transmembrane transporter activity"/>
    <property type="evidence" value="ECO:0007669"/>
    <property type="project" value="TreeGrafter"/>
</dbReference>
<reference evidence="1 2" key="1">
    <citation type="journal article" date="2010" name="Int. J. Syst. Evol. Microbiol.">
        <title>Vagococcus penaei sp. nov., isolated from spoilage microbiota of cooked shrimp (Penaeus vannamei).</title>
        <authorList>
            <person name="Jaffres E."/>
            <person name="Prevost H."/>
            <person name="Rossero A."/>
            <person name="Joffraud J.J."/>
            <person name="Dousset X."/>
        </authorList>
    </citation>
    <scope>NUCLEOTIDE SEQUENCE [LARGE SCALE GENOMIC DNA]</scope>
    <source>
        <strain evidence="1 2">CD276</strain>
    </source>
</reference>
<organism evidence="1 2">
    <name type="scientific">Vagococcus penaei</name>
    <dbReference type="NCBI Taxonomy" id="633807"/>
    <lineage>
        <taxon>Bacteria</taxon>
        <taxon>Bacillati</taxon>
        <taxon>Bacillota</taxon>
        <taxon>Bacilli</taxon>
        <taxon>Lactobacillales</taxon>
        <taxon>Enterococcaceae</taxon>
        <taxon>Vagococcus</taxon>
    </lineage>
</organism>
<dbReference type="AlphaFoldDB" id="A0A1Q2D7J8"/>
<dbReference type="InterPro" id="IPR027417">
    <property type="entry name" value="P-loop_NTPase"/>
</dbReference>
<keyword evidence="2" id="KW-1185">Reference proteome</keyword>
<protein>
    <submittedName>
        <fullName evidence="1">Uncharacterized protein</fullName>
    </submittedName>
</protein>
<dbReference type="PROSITE" id="PS00211">
    <property type="entry name" value="ABC_TRANSPORTER_1"/>
    <property type="match status" value="1"/>
</dbReference>
<dbReference type="GO" id="GO:0016887">
    <property type="term" value="F:ATP hydrolysis activity"/>
    <property type="evidence" value="ECO:0007669"/>
    <property type="project" value="InterPro"/>
</dbReference>
<proteinExistence type="predicted"/>
<dbReference type="STRING" id="633807.BW732_09110"/>
<dbReference type="Gene3D" id="3.40.50.300">
    <property type="entry name" value="P-loop containing nucleotide triphosphate hydrolases"/>
    <property type="match status" value="1"/>
</dbReference>
<dbReference type="InterPro" id="IPR003439">
    <property type="entry name" value="ABC_transporter-like_ATP-bd"/>
</dbReference>
<accession>A0A1Q2D7J8</accession>
<evidence type="ECO:0000313" key="1">
    <source>
        <dbReference type="EMBL" id="AQP54368.1"/>
    </source>
</evidence>
<evidence type="ECO:0000313" key="2">
    <source>
        <dbReference type="Proteomes" id="UP000188246"/>
    </source>
</evidence>
<dbReference type="Pfam" id="PF00005">
    <property type="entry name" value="ABC_tran"/>
    <property type="match status" value="1"/>
</dbReference>
<sequence length="246" mass="27519">MLTFSQVTKQFRHDQTIIQAVKDVSFQVNTGEVFGIVGESGSGKSTILKLINLMSKPDEGLILIKKKDVTKFSGTEIRQTKQQMGMIFQQFNLLHNVTVLDNVLLPMKLTKQVNVELARDWLDFVGLSDKLTAYPSQLSGGQQQRVAIARALIKDPELVLLDEATSALDEQATQDVIDILKKCQRTKQTTMVVVSHELDVIKSLCTRAIVLEKGRIVTETAVKSLPETAHQSQVTYPEKIREVLTR</sequence>
<dbReference type="Proteomes" id="UP000188246">
    <property type="component" value="Chromosome"/>
</dbReference>
<name>A0A1Q2D7J8_9ENTE</name>
<dbReference type="InterPro" id="IPR003593">
    <property type="entry name" value="AAA+_ATPase"/>
</dbReference>
<dbReference type="SUPFAM" id="SSF52540">
    <property type="entry name" value="P-loop containing nucleoside triphosphate hydrolases"/>
    <property type="match status" value="1"/>
</dbReference>
<dbReference type="InterPro" id="IPR015854">
    <property type="entry name" value="ABC_transpr_LolD-like"/>
</dbReference>